<dbReference type="AlphaFoldDB" id="A0A1G4IXV3"/>
<evidence type="ECO:0000256" key="6">
    <source>
        <dbReference type="PROSITE-ProRule" id="PRU00221"/>
    </source>
</evidence>
<dbReference type="SMART" id="SM00320">
    <property type="entry name" value="WD40"/>
    <property type="match status" value="6"/>
</dbReference>
<evidence type="ECO:0000256" key="1">
    <source>
        <dbReference type="ARBA" id="ARBA00004123"/>
    </source>
</evidence>
<dbReference type="PANTHER" id="PTHR22850">
    <property type="entry name" value="WD40 REPEAT FAMILY"/>
    <property type="match status" value="1"/>
</dbReference>
<keyword evidence="9" id="KW-1185">Reference proteome</keyword>
<dbReference type="Pfam" id="PF00400">
    <property type="entry name" value="WD40"/>
    <property type="match status" value="5"/>
</dbReference>
<keyword evidence="2 6" id="KW-0853">WD repeat</keyword>
<proteinExistence type="predicted"/>
<dbReference type="Proteomes" id="UP000191024">
    <property type="component" value="Chromosome B"/>
</dbReference>
<dbReference type="Pfam" id="PF12265">
    <property type="entry name" value="CAF1C_H4-bd"/>
    <property type="match status" value="1"/>
</dbReference>
<feature type="domain" description="Histone-binding protein RBBP4-like N-terminal" evidence="7">
    <location>
        <begin position="14"/>
        <end position="80"/>
    </location>
</feature>
<evidence type="ECO:0000256" key="3">
    <source>
        <dbReference type="ARBA" id="ARBA00022737"/>
    </source>
</evidence>
<dbReference type="InterPro" id="IPR036322">
    <property type="entry name" value="WD40_repeat_dom_sf"/>
</dbReference>
<protein>
    <submittedName>
        <fullName evidence="8">LAMI_0B08218g1_1</fullName>
    </submittedName>
</protein>
<evidence type="ECO:0000313" key="9">
    <source>
        <dbReference type="Proteomes" id="UP000191024"/>
    </source>
</evidence>
<dbReference type="InterPro" id="IPR019775">
    <property type="entry name" value="WD40_repeat_CS"/>
</dbReference>
<dbReference type="PROSITE" id="PS00678">
    <property type="entry name" value="WD_REPEATS_1"/>
    <property type="match status" value="2"/>
</dbReference>
<dbReference type="OrthoDB" id="427795at2759"/>
<keyword evidence="4" id="KW-0156">Chromatin regulator</keyword>
<evidence type="ECO:0000256" key="2">
    <source>
        <dbReference type="ARBA" id="ARBA00022574"/>
    </source>
</evidence>
<dbReference type="InterPro" id="IPR022052">
    <property type="entry name" value="Histone-bd_RBBP4-like_N"/>
</dbReference>
<gene>
    <name evidence="8" type="ORF">LAMI_0B08218G</name>
</gene>
<reference evidence="8 9" key="1">
    <citation type="submission" date="2016-03" db="EMBL/GenBank/DDBJ databases">
        <authorList>
            <person name="Devillers H."/>
        </authorList>
    </citation>
    <scope>NUCLEOTIDE SEQUENCE [LARGE SCALE GENOMIC DNA]</scope>
    <source>
        <strain evidence="8">CBS 11717</strain>
    </source>
</reference>
<name>A0A1G4IXV3_9SACH</name>
<feature type="repeat" description="WD" evidence="6">
    <location>
        <begin position="338"/>
        <end position="371"/>
    </location>
</feature>
<dbReference type="GO" id="GO:0005634">
    <property type="term" value="C:nucleus"/>
    <property type="evidence" value="ECO:0007669"/>
    <property type="project" value="UniProtKB-SubCell"/>
</dbReference>
<organism evidence="8 9">
    <name type="scientific">Lachancea mirantina</name>
    <dbReference type="NCBI Taxonomy" id="1230905"/>
    <lineage>
        <taxon>Eukaryota</taxon>
        <taxon>Fungi</taxon>
        <taxon>Dikarya</taxon>
        <taxon>Ascomycota</taxon>
        <taxon>Saccharomycotina</taxon>
        <taxon>Saccharomycetes</taxon>
        <taxon>Saccharomycetales</taxon>
        <taxon>Saccharomycetaceae</taxon>
        <taxon>Lachancea</taxon>
    </lineage>
</organism>
<dbReference type="EMBL" id="LT598464">
    <property type="protein sequence ID" value="SCU81921.1"/>
    <property type="molecule type" value="Genomic_DNA"/>
</dbReference>
<feature type="repeat" description="WD" evidence="6">
    <location>
        <begin position="149"/>
        <end position="191"/>
    </location>
</feature>
<sequence>MNIADSQEEISADQEYELWKSNVPLMYEFVSETKLLWPSLTIQWLPDGGAEDNKQNMLVGTHTSHEEENYVKIASIDLPSEVLGKSAEIEDHPVQSKIRITKKFPHEEEVTRARYCPQKPEIIATINGQGKVFVYDRSLAKEAGLKLSLSFHQENGYGLDFNPNVTEELLSCSDDSTIAIWDVNQNDASAPVTAIRAHTDIVNDCKWHYFDSNILGSVSEDKALIFHDKRSDLPIFKLLQNEPFNTLAFSKHSNFLFAAAGIDSSVYLYDRRNPEVPLHAMDGHQDAVSSLEFSPHKDGIVCSSGADRRVIFWDIKQIGVEQAPDDAADGAPELLMIHAGHKSGVNEFSFNPNVPWLMASAEENNIVHVWKPCKRLTDPDARPDYDIHSLE</sequence>
<dbReference type="InterPro" id="IPR015943">
    <property type="entry name" value="WD40/YVTN_repeat-like_dom_sf"/>
</dbReference>
<dbReference type="PROSITE" id="PS50082">
    <property type="entry name" value="WD_REPEATS_2"/>
    <property type="match status" value="3"/>
</dbReference>
<evidence type="ECO:0000256" key="5">
    <source>
        <dbReference type="ARBA" id="ARBA00023242"/>
    </source>
</evidence>
<dbReference type="PROSITE" id="PS50294">
    <property type="entry name" value="WD_REPEATS_REGION"/>
    <property type="match status" value="2"/>
</dbReference>
<comment type="subcellular location">
    <subcellularLocation>
        <location evidence="1">Nucleus</location>
    </subcellularLocation>
</comment>
<evidence type="ECO:0000313" key="8">
    <source>
        <dbReference type="EMBL" id="SCU81921.1"/>
    </source>
</evidence>
<dbReference type="STRING" id="1230905.A0A1G4IXV3"/>
<dbReference type="GO" id="GO:0006325">
    <property type="term" value="P:chromatin organization"/>
    <property type="evidence" value="ECO:0007669"/>
    <property type="project" value="UniProtKB-KW"/>
</dbReference>
<dbReference type="SUPFAM" id="SSF50978">
    <property type="entry name" value="WD40 repeat-like"/>
    <property type="match status" value="1"/>
</dbReference>
<accession>A0A1G4IXV3</accession>
<dbReference type="InterPro" id="IPR050459">
    <property type="entry name" value="WD_repeat_RBAP46/RBAP48/MSI1"/>
</dbReference>
<keyword evidence="5" id="KW-0539">Nucleus</keyword>
<dbReference type="Gene3D" id="2.130.10.10">
    <property type="entry name" value="YVTN repeat-like/Quinoprotein amine dehydrogenase"/>
    <property type="match status" value="1"/>
</dbReference>
<feature type="repeat" description="WD" evidence="6">
    <location>
        <begin position="281"/>
        <end position="316"/>
    </location>
</feature>
<keyword evidence="3" id="KW-0677">Repeat</keyword>
<evidence type="ECO:0000256" key="4">
    <source>
        <dbReference type="ARBA" id="ARBA00022853"/>
    </source>
</evidence>
<evidence type="ECO:0000259" key="7">
    <source>
        <dbReference type="Pfam" id="PF12265"/>
    </source>
</evidence>
<dbReference type="InterPro" id="IPR001680">
    <property type="entry name" value="WD40_rpt"/>
</dbReference>